<evidence type="ECO:0000313" key="8">
    <source>
        <dbReference type="EMBL" id="EZA58467.1"/>
    </source>
</evidence>
<dbReference type="GO" id="GO:0008270">
    <property type="term" value="F:zinc ion binding"/>
    <property type="evidence" value="ECO:0007669"/>
    <property type="project" value="UniProtKB-KW"/>
</dbReference>
<reference evidence="8 9" key="1">
    <citation type="journal article" date="2014" name="Curr. Biol.">
        <title>The genome of the clonal raider ant Cerapachys biroi.</title>
        <authorList>
            <person name="Oxley P.R."/>
            <person name="Ji L."/>
            <person name="Fetter-Pruneda I."/>
            <person name="McKenzie S.K."/>
            <person name="Li C."/>
            <person name="Hu H."/>
            <person name="Zhang G."/>
            <person name="Kronauer D.J."/>
        </authorList>
    </citation>
    <scope>NUCLEOTIDE SEQUENCE [LARGE SCALE GENOMIC DNA]</scope>
</reference>
<evidence type="ECO:0000259" key="7">
    <source>
        <dbReference type="PROSITE" id="PS50950"/>
    </source>
</evidence>
<dbReference type="SUPFAM" id="SSF57716">
    <property type="entry name" value="Glucocorticoid receptor-like (DNA-binding domain)"/>
    <property type="match status" value="1"/>
</dbReference>
<accession>A0A026WQZ9</accession>
<protein>
    <recommendedName>
        <fullName evidence="7">THAP-type domain-containing protein</fullName>
    </recommendedName>
</protein>
<dbReference type="OMA" id="HEMNEYK"/>
<dbReference type="PROSITE" id="PS50950">
    <property type="entry name" value="ZF_THAP"/>
    <property type="match status" value="1"/>
</dbReference>
<evidence type="ECO:0000256" key="1">
    <source>
        <dbReference type="ARBA" id="ARBA00022723"/>
    </source>
</evidence>
<dbReference type="InterPro" id="IPR006612">
    <property type="entry name" value="THAP_Znf"/>
</dbReference>
<keyword evidence="3" id="KW-0862">Zinc</keyword>
<keyword evidence="4 5" id="KW-0238">DNA-binding</keyword>
<name>A0A026WQZ9_OOCBI</name>
<dbReference type="Pfam" id="PF05485">
    <property type="entry name" value="THAP"/>
    <property type="match status" value="1"/>
</dbReference>
<proteinExistence type="predicted"/>
<evidence type="ECO:0000256" key="5">
    <source>
        <dbReference type="PROSITE-ProRule" id="PRU00309"/>
    </source>
</evidence>
<dbReference type="STRING" id="2015173.A0A026WQZ9"/>
<feature type="compositionally biased region" description="Basic and acidic residues" evidence="6">
    <location>
        <begin position="154"/>
        <end position="165"/>
    </location>
</feature>
<dbReference type="AlphaFoldDB" id="A0A026WQZ9"/>
<dbReference type="Proteomes" id="UP000053097">
    <property type="component" value="Unassembled WGS sequence"/>
</dbReference>
<keyword evidence="1" id="KW-0479">Metal-binding</keyword>
<evidence type="ECO:0000256" key="6">
    <source>
        <dbReference type="SAM" id="MobiDB-lite"/>
    </source>
</evidence>
<gene>
    <name evidence="8" type="ORF">X777_00528</name>
</gene>
<evidence type="ECO:0000256" key="3">
    <source>
        <dbReference type="ARBA" id="ARBA00022833"/>
    </source>
</evidence>
<evidence type="ECO:0000256" key="2">
    <source>
        <dbReference type="ARBA" id="ARBA00022771"/>
    </source>
</evidence>
<evidence type="ECO:0000256" key="4">
    <source>
        <dbReference type="ARBA" id="ARBA00023125"/>
    </source>
</evidence>
<dbReference type="EMBL" id="KK107124">
    <property type="protein sequence ID" value="EZA58467.1"/>
    <property type="molecule type" value="Genomic_DNA"/>
</dbReference>
<evidence type="ECO:0000313" key="9">
    <source>
        <dbReference type="Proteomes" id="UP000053097"/>
    </source>
</evidence>
<keyword evidence="9" id="KW-1185">Reference proteome</keyword>
<feature type="domain" description="THAP-type" evidence="7">
    <location>
        <begin position="1"/>
        <end position="50"/>
    </location>
</feature>
<feature type="region of interest" description="Disordered" evidence="6">
    <location>
        <begin position="148"/>
        <end position="168"/>
    </location>
</feature>
<dbReference type="GO" id="GO:0003677">
    <property type="term" value="F:DNA binding"/>
    <property type="evidence" value="ECO:0007669"/>
    <property type="project" value="UniProtKB-UniRule"/>
</dbReference>
<organism evidence="8 9">
    <name type="scientific">Ooceraea biroi</name>
    <name type="common">Clonal raider ant</name>
    <name type="synonym">Cerapachys biroi</name>
    <dbReference type="NCBI Taxonomy" id="2015173"/>
    <lineage>
        <taxon>Eukaryota</taxon>
        <taxon>Metazoa</taxon>
        <taxon>Ecdysozoa</taxon>
        <taxon>Arthropoda</taxon>
        <taxon>Hexapoda</taxon>
        <taxon>Insecta</taxon>
        <taxon>Pterygota</taxon>
        <taxon>Neoptera</taxon>
        <taxon>Endopterygota</taxon>
        <taxon>Hymenoptera</taxon>
        <taxon>Apocrita</taxon>
        <taxon>Aculeata</taxon>
        <taxon>Formicoidea</taxon>
        <taxon>Formicidae</taxon>
        <taxon>Dorylinae</taxon>
        <taxon>Ooceraea</taxon>
    </lineage>
</organism>
<dbReference type="InterPro" id="IPR038441">
    <property type="entry name" value="THAP_Znf_sf"/>
</dbReference>
<keyword evidence="2 5" id="KW-0863">Zinc-finger</keyword>
<dbReference type="OrthoDB" id="7312725at2759"/>
<dbReference type="Gene3D" id="6.20.210.20">
    <property type="entry name" value="THAP domain"/>
    <property type="match status" value="1"/>
</dbReference>
<sequence>MRQKWFQVIGRNVYKGARVCSDHFRESDYHEMNEYKKNRILKKTAVPFTLVQEPSTLVKGEPSTLVKEEPSTLVIEESFTLVKEEPSTLVIEESFTLVKEEPSTLIKEESFTLIKEERLDFSIINNENMAKDSTILNIDTDMHTNTVENNGNVEIERSSNRERKSPQNNFRNSKVQRIFLNISEHSMECFRKTDFVSDQKWEQFLRCVSYSRHQAKMTWQEKKRLQNKNNVTFFWGDSSTTATPQELDVKLCAEGIRQQFVTSATLQSDLRISAKKWQTLGQFASRFKMRPDD</sequence>